<dbReference type="KEGG" id="otk:C6570_17730"/>
<evidence type="ECO:0000313" key="1">
    <source>
        <dbReference type="EMBL" id="AVO36252.1"/>
    </source>
</evidence>
<protein>
    <recommendedName>
        <fullName evidence="3">ABC transporter substrate-binding protein</fullName>
    </recommendedName>
</protein>
<organism evidence="1 2">
    <name type="scientific">Ottowia oryzae</name>
    <dbReference type="NCBI Taxonomy" id="2109914"/>
    <lineage>
        <taxon>Bacteria</taxon>
        <taxon>Pseudomonadati</taxon>
        <taxon>Pseudomonadota</taxon>
        <taxon>Betaproteobacteria</taxon>
        <taxon>Burkholderiales</taxon>
        <taxon>Comamonadaceae</taxon>
        <taxon>Ottowia</taxon>
    </lineage>
</organism>
<evidence type="ECO:0008006" key="3">
    <source>
        <dbReference type="Google" id="ProtNLM"/>
    </source>
</evidence>
<dbReference type="AlphaFoldDB" id="A0A2S0MK70"/>
<dbReference type="EMBL" id="CP027666">
    <property type="protein sequence ID" value="AVO36252.1"/>
    <property type="molecule type" value="Genomic_DNA"/>
</dbReference>
<dbReference type="Gene3D" id="1.10.10.640">
    <property type="entry name" value="phospholipid-binding protein"/>
    <property type="match status" value="1"/>
</dbReference>
<dbReference type="InterPro" id="IPR008869">
    <property type="entry name" value="MlaC/ttg2D"/>
</dbReference>
<keyword evidence="2" id="KW-1185">Reference proteome</keyword>
<dbReference type="PIRSF" id="PIRSF004649">
    <property type="entry name" value="MlaC"/>
    <property type="match status" value="1"/>
</dbReference>
<sequence>MAGAAPWAFAADEAPDAMIQRLSDDVLATIRNDKTLQSGDVNRVMAVVDSKVMPNVNFTRMTASATGPMWRKATPDQRQRLQTEFKSLLVRTYAGALKQVSDQTVEVKPMRSAPGDKEVVVRTLVKGKGDPVQLDYRMEQTPGQGSGWKIYDLNVLGVWLVDNYRPQFAQQLNAGGVDALIKSLSERNQANAAKGNGG</sequence>
<dbReference type="Proteomes" id="UP000239709">
    <property type="component" value="Chromosome"/>
</dbReference>
<accession>A0A2S0MK70</accession>
<dbReference type="PANTHER" id="PTHR36573">
    <property type="entry name" value="INTERMEMBRANE PHOSPHOLIPID TRANSPORT SYSTEM BINDING PROTEIN MLAC"/>
    <property type="match status" value="1"/>
</dbReference>
<dbReference type="Gene3D" id="3.10.450.50">
    <property type="match status" value="1"/>
</dbReference>
<dbReference type="PANTHER" id="PTHR36573:SF1">
    <property type="entry name" value="INTERMEMBRANE PHOSPHOLIPID TRANSPORT SYSTEM BINDING PROTEIN MLAC"/>
    <property type="match status" value="1"/>
</dbReference>
<proteinExistence type="predicted"/>
<reference evidence="1 2" key="1">
    <citation type="submission" date="2018-03" db="EMBL/GenBank/DDBJ databases">
        <title>Genome sequencing of Ottowia sp.</title>
        <authorList>
            <person name="Kim S.-J."/>
            <person name="Heo J."/>
            <person name="Kwon S.-W."/>
        </authorList>
    </citation>
    <scope>NUCLEOTIDE SEQUENCE [LARGE SCALE GENOMIC DNA]</scope>
    <source>
        <strain evidence="1 2">KADR8-3</strain>
    </source>
</reference>
<dbReference type="Pfam" id="PF05494">
    <property type="entry name" value="MlaC"/>
    <property type="match status" value="1"/>
</dbReference>
<name>A0A2S0MK70_9BURK</name>
<gene>
    <name evidence="1" type="ORF">C6570_17730</name>
</gene>
<dbReference type="OrthoDB" id="9798905at2"/>
<evidence type="ECO:0000313" key="2">
    <source>
        <dbReference type="Proteomes" id="UP000239709"/>
    </source>
</evidence>